<dbReference type="RefSeq" id="WP_277864764.1">
    <property type="nucleotide sequence ID" value="NZ_JARRAG010000007.1"/>
</dbReference>
<organism evidence="1 2">
    <name type="scientific">Paludisphaera mucosa</name>
    <dbReference type="NCBI Taxonomy" id="3030827"/>
    <lineage>
        <taxon>Bacteria</taxon>
        <taxon>Pseudomonadati</taxon>
        <taxon>Planctomycetota</taxon>
        <taxon>Planctomycetia</taxon>
        <taxon>Isosphaerales</taxon>
        <taxon>Isosphaeraceae</taxon>
        <taxon>Paludisphaera</taxon>
    </lineage>
</organism>
<evidence type="ECO:0000313" key="1">
    <source>
        <dbReference type="EMBL" id="MDG3008445.1"/>
    </source>
</evidence>
<dbReference type="Proteomes" id="UP001216907">
    <property type="component" value="Unassembled WGS sequence"/>
</dbReference>
<dbReference type="EMBL" id="JARRAG010000007">
    <property type="protein sequence ID" value="MDG3008445.1"/>
    <property type="molecule type" value="Genomic_DNA"/>
</dbReference>
<gene>
    <name evidence="1" type="ORF">PZE19_32170</name>
</gene>
<evidence type="ECO:0000313" key="2">
    <source>
        <dbReference type="Proteomes" id="UP001216907"/>
    </source>
</evidence>
<comment type="caution">
    <text evidence="1">The sequence shown here is derived from an EMBL/GenBank/DDBJ whole genome shotgun (WGS) entry which is preliminary data.</text>
</comment>
<name>A0ABT6FLJ7_9BACT</name>
<dbReference type="NCBIfam" id="TIGR01409">
    <property type="entry name" value="TAT_signal_seq"/>
    <property type="match status" value="1"/>
</dbReference>
<protein>
    <submittedName>
        <fullName evidence="1">Twin-arginine translocation signal domain-containing protein</fullName>
    </submittedName>
</protein>
<reference evidence="1 2" key="1">
    <citation type="submission" date="2023-03" db="EMBL/GenBank/DDBJ databases">
        <title>Paludisphaera mucosa sp. nov. a novel planctomycete from northern fen.</title>
        <authorList>
            <person name="Ivanova A."/>
        </authorList>
    </citation>
    <scope>NUCLEOTIDE SEQUENCE [LARGE SCALE GENOMIC DNA]</scope>
    <source>
        <strain evidence="1 2">Pla2</strain>
    </source>
</reference>
<sequence length="166" mass="16343">MEDITRRDAVKLVAAGTAAAGGFTFAGVSNAEAQEYKKDGQKKAEGLGGGSANTVPGIKLPDNLGAALGGSPEDAAKTFMRLATQGMAQVMADAVAGAITQAVGGNLGAGTPDWVKLVKGLIVNLNWETPGNTTISTVAAFAKPGSTGGGPALGGGGFDIAIHGTF</sequence>
<accession>A0ABT6FLJ7</accession>
<proteinExistence type="predicted"/>
<dbReference type="PROSITE" id="PS51318">
    <property type="entry name" value="TAT"/>
    <property type="match status" value="1"/>
</dbReference>
<dbReference type="InterPro" id="IPR019546">
    <property type="entry name" value="TAT_signal_bac_arc"/>
</dbReference>
<keyword evidence="2" id="KW-1185">Reference proteome</keyword>
<dbReference type="InterPro" id="IPR006311">
    <property type="entry name" value="TAT_signal"/>
</dbReference>